<dbReference type="RefSeq" id="WP_071139527.1">
    <property type="nucleotide sequence ID" value="NZ_CP035282.1"/>
</dbReference>
<evidence type="ECO:0000256" key="5">
    <source>
        <dbReference type="ARBA" id="ARBA00023163"/>
    </source>
</evidence>
<feature type="domain" description="Sigma-54 factor interaction" evidence="6">
    <location>
        <begin position="156"/>
        <end position="384"/>
    </location>
</feature>
<dbReference type="GO" id="GO:0043565">
    <property type="term" value="F:sequence-specific DNA binding"/>
    <property type="evidence" value="ECO:0007669"/>
    <property type="project" value="InterPro"/>
</dbReference>
<keyword evidence="5" id="KW-0804">Transcription</keyword>
<evidence type="ECO:0000256" key="1">
    <source>
        <dbReference type="ARBA" id="ARBA00022741"/>
    </source>
</evidence>
<dbReference type="SMART" id="SM00382">
    <property type="entry name" value="AAA"/>
    <property type="match status" value="1"/>
</dbReference>
<evidence type="ECO:0000313" key="8">
    <source>
        <dbReference type="EMBL" id="QAT60575.1"/>
    </source>
</evidence>
<dbReference type="PROSITE" id="PS00675">
    <property type="entry name" value="SIGMA54_INTERACT_1"/>
    <property type="match status" value="1"/>
</dbReference>
<keyword evidence="1" id="KW-0547">Nucleotide-binding</keyword>
<dbReference type="OrthoDB" id="5411866at2"/>
<dbReference type="PROSITE" id="PS50112">
    <property type="entry name" value="PAS"/>
    <property type="match status" value="1"/>
</dbReference>
<dbReference type="InterPro" id="IPR027417">
    <property type="entry name" value="P-loop_NTPase"/>
</dbReference>
<dbReference type="Pfam" id="PF00158">
    <property type="entry name" value="Sigma54_activat"/>
    <property type="match status" value="1"/>
</dbReference>
<dbReference type="GO" id="GO:0005524">
    <property type="term" value="F:ATP binding"/>
    <property type="evidence" value="ECO:0007669"/>
    <property type="project" value="UniProtKB-KW"/>
</dbReference>
<gene>
    <name evidence="8" type="ORF">EQM13_02780</name>
</gene>
<dbReference type="InterPro" id="IPR025662">
    <property type="entry name" value="Sigma_54_int_dom_ATP-bd_1"/>
</dbReference>
<dbReference type="PROSITE" id="PS00676">
    <property type="entry name" value="SIGMA54_INTERACT_2"/>
    <property type="match status" value="1"/>
</dbReference>
<reference evidence="9" key="1">
    <citation type="submission" date="2019-01" db="EMBL/GenBank/DDBJ databases">
        <title>Draft genomes of a novel of Sporanaerobacter strains.</title>
        <authorList>
            <person name="Ma S."/>
        </authorList>
    </citation>
    <scope>NUCLEOTIDE SEQUENCE [LARGE SCALE GENOMIC DNA]</scope>
    <source>
        <strain evidence="9">NJN-17</strain>
    </source>
</reference>
<dbReference type="PRINTS" id="PR01590">
    <property type="entry name" value="HTHFIS"/>
</dbReference>
<evidence type="ECO:0000259" key="6">
    <source>
        <dbReference type="PROSITE" id="PS50045"/>
    </source>
</evidence>
<dbReference type="Pfam" id="PF25601">
    <property type="entry name" value="AAA_lid_14"/>
    <property type="match status" value="1"/>
</dbReference>
<dbReference type="SUPFAM" id="SSF55785">
    <property type="entry name" value="PYP-like sensor domain (PAS domain)"/>
    <property type="match status" value="1"/>
</dbReference>
<accession>A0A410Q9A1</accession>
<dbReference type="KEGG" id="spoa:EQM13_02780"/>
<dbReference type="PANTHER" id="PTHR32071">
    <property type="entry name" value="TRANSCRIPTIONAL REGULATORY PROTEIN"/>
    <property type="match status" value="1"/>
</dbReference>
<dbReference type="SUPFAM" id="SSF52540">
    <property type="entry name" value="P-loop containing nucleoside triphosphate hydrolases"/>
    <property type="match status" value="1"/>
</dbReference>
<dbReference type="CDD" id="cd00130">
    <property type="entry name" value="PAS"/>
    <property type="match status" value="1"/>
</dbReference>
<feature type="domain" description="PAS" evidence="7">
    <location>
        <begin position="6"/>
        <end position="54"/>
    </location>
</feature>
<evidence type="ECO:0000313" key="9">
    <source>
        <dbReference type="Proteomes" id="UP000287969"/>
    </source>
</evidence>
<dbReference type="PANTHER" id="PTHR32071:SF74">
    <property type="entry name" value="TRANSCRIPTIONAL ACTIVATOR ROCR"/>
    <property type="match status" value="1"/>
</dbReference>
<dbReference type="Pfam" id="PF02954">
    <property type="entry name" value="HTH_8"/>
    <property type="match status" value="1"/>
</dbReference>
<dbReference type="Proteomes" id="UP000287969">
    <property type="component" value="Chromosome"/>
</dbReference>
<dbReference type="InterPro" id="IPR009057">
    <property type="entry name" value="Homeodomain-like_sf"/>
</dbReference>
<keyword evidence="4" id="KW-0238">DNA-binding</keyword>
<dbReference type="GO" id="GO:0006355">
    <property type="term" value="P:regulation of DNA-templated transcription"/>
    <property type="evidence" value="ECO:0007669"/>
    <property type="project" value="InterPro"/>
</dbReference>
<evidence type="ECO:0000256" key="3">
    <source>
        <dbReference type="ARBA" id="ARBA00023015"/>
    </source>
</evidence>
<evidence type="ECO:0000256" key="4">
    <source>
        <dbReference type="ARBA" id="ARBA00023125"/>
    </source>
</evidence>
<dbReference type="InterPro" id="IPR013656">
    <property type="entry name" value="PAS_4"/>
</dbReference>
<dbReference type="FunFam" id="3.40.50.300:FF:000006">
    <property type="entry name" value="DNA-binding transcriptional regulator NtrC"/>
    <property type="match status" value="1"/>
</dbReference>
<evidence type="ECO:0000256" key="2">
    <source>
        <dbReference type="ARBA" id="ARBA00022840"/>
    </source>
</evidence>
<evidence type="ECO:0000259" key="7">
    <source>
        <dbReference type="PROSITE" id="PS50112"/>
    </source>
</evidence>
<dbReference type="Pfam" id="PF08448">
    <property type="entry name" value="PAS_4"/>
    <property type="match status" value="1"/>
</dbReference>
<dbReference type="PROSITE" id="PS00688">
    <property type="entry name" value="SIGMA54_INTERACT_3"/>
    <property type="match status" value="1"/>
</dbReference>
<dbReference type="CDD" id="cd00009">
    <property type="entry name" value="AAA"/>
    <property type="match status" value="1"/>
</dbReference>
<dbReference type="Gene3D" id="1.10.10.60">
    <property type="entry name" value="Homeodomain-like"/>
    <property type="match status" value="1"/>
</dbReference>
<keyword evidence="9" id="KW-1185">Reference proteome</keyword>
<dbReference type="InterPro" id="IPR025943">
    <property type="entry name" value="Sigma_54_int_dom_ATP-bd_2"/>
</dbReference>
<organism evidence="8 9">
    <name type="scientific">Acidilutibacter cellobiosedens</name>
    <dbReference type="NCBI Taxonomy" id="2507161"/>
    <lineage>
        <taxon>Bacteria</taxon>
        <taxon>Bacillati</taxon>
        <taxon>Bacillota</taxon>
        <taxon>Tissierellia</taxon>
        <taxon>Tissierellales</taxon>
        <taxon>Acidilutibacteraceae</taxon>
        <taxon>Acidilutibacter</taxon>
    </lineage>
</organism>
<dbReference type="Gene3D" id="1.10.8.60">
    <property type="match status" value="1"/>
</dbReference>
<dbReference type="InterPro" id="IPR025944">
    <property type="entry name" value="Sigma_54_int_dom_CS"/>
</dbReference>
<keyword evidence="3" id="KW-0805">Transcription regulation</keyword>
<name>A0A410Q9A1_9FIRM</name>
<dbReference type="SUPFAM" id="SSF46689">
    <property type="entry name" value="Homeodomain-like"/>
    <property type="match status" value="1"/>
</dbReference>
<dbReference type="InterPro" id="IPR002197">
    <property type="entry name" value="HTH_Fis"/>
</dbReference>
<dbReference type="InterPro" id="IPR003593">
    <property type="entry name" value="AAA+_ATPase"/>
</dbReference>
<dbReference type="InterPro" id="IPR000014">
    <property type="entry name" value="PAS"/>
</dbReference>
<keyword evidence="2" id="KW-0067">ATP-binding</keyword>
<sequence length="472" mass="53787">MEDLFLKENIFKILDYLEEGIHIIDKSGKIIYYNKFAQKIDGIDKSSSIGKHLLEIYPSLTHDSSTLLRVMETGKPIFNVEQTFLNYKGKNITTINSSIPIKSKNKILGALEISKDITHVRKMSEKIVDLENELYNNGKENKSAAKGGAKYTFSDIIGESKEMSKLKSYASKAAATDSPVLIYGDTGTGKELFVQAIHNSSLRRYKPFIAQNCAAIPANLLEGILFGTLKGGFTGAENRPGLFELAEGGTLFLDEINSMPLELQSKLLRVLQDWTIRRVGGTKVIDINVRIISATNVPPEEAVNNKQLRRDLYYRLNVINFGIPPLRDRKEDIPILADHFIKKFNKKFNHRTAGVSKDVMKIFYNYKWPGNVRELENLMEGIMSIYDVDLIDRDKLPPKFREENTVSEKDSLPEILEETEKRIITEALIKNQWNITYTAQDLKIPRQTLQYKISKYDLKKQMPENGHIFSLI</sequence>
<dbReference type="InterPro" id="IPR035965">
    <property type="entry name" value="PAS-like_dom_sf"/>
</dbReference>
<dbReference type="InterPro" id="IPR058031">
    <property type="entry name" value="AAA_lid_NorR"/>
</dbReference>
<proteinExistence type="predicted"/>
<dbReference type="Gene3D" id="3.30.450.20">
    <property type="entry name" value="PAS domain"/>
    <property type="match status" value="1"/>
</dbReference>
<dbReference type="NCBIfam" id="TIGR00229">
    <property type="entry name" value="sensory_box"/>
    <property type="match status" value="1"/>
</dbReference>
<dbReference type="Gene3D" id="3.40.50.300">
    <property type="entry name" value="P-loop containing nucleotide triphosphate hydrolases"/>
    <property type="match status" value="1"/>
</dbReference>
<protein>
    <submittedName>
        <fullName evidence="8">PAS domain S-box protein</fullName>
    </submittedName>
</protein>
<dbReference type="PROSITE" id="PS50045">
    <property type="entry name" value="SIGMA54_INTERACT_4"/>
    <property type="match status" value="1"/>
</dbReference>
<dbReference type="InterPro" id="IPR002078">
    <property type="entry name" value="Sigma_54_int"/>
</dbReference>
<dbReference type="EMBL" id="CP035282">
    <property type="protein sequence ID" value="QAT60575.1"/>
    <property type="molecule type" value="Genomic_DNA"/>
</dbReference>
<dbReference type="AlphaFoldDB" id="A0A410Q9A1"/>